<dbReference type="InterPro" id="IPR002073">
    <property type="entry name" value="PDEase_catalytic_dom"/>
</dbReference>
<dbReference type="EC" id="3.1.4.-" evidence="9"/>
<dbReference type="Pfam" id="PF00233">
    <property type="entry name" value="PDEase_I"/>
    <property type="match status" value="1"/>
</dbReference>
<evidence type="ECO:0000313" key="13">
    <source>
        <dbReference type="Proteomes" id="UP000597762"/>
    </source>
</evidence>
<dbReference type="PROSITE" id="PS51845">
    <property type="entry name" value="PDEASE_I_2"/>
    <property type="match status" value="1"/>
</dbReference>
<evidence type="ECO:0000313" key="12">
    <source>
        <dbReference type="EMBL" id="CAE1230711.1"/>
    </source>
</evidence>
<evidence type="ECO:0000256" key="8">
    <source>
        <dbReference type="PIRSR" id="PIRSR623088-3"/>
    </source>
</evidence>
<dbReference type="InterPro" id="IPR023088">
    <property type="entry name" value="PDEase"/>
</dbReference>
<feature type="binding site" evidence="7">
    <location>
        <position position="270"/>
    </location>
    <ligand>
        <name>AMP</name>
        <dbReference type="ChEBI" id="CHEBI:456215"/>
    </ligand>
</feature>
<evidence type="ECO:0000256" key="3">
    <source>
        <dbReference type="ARBA" id="ARBA00022723"/>
    </source>
</evidence>
<feature type="binding site" evidence="8">
    <location>
        <position position="270"/>
    </location>
    <ligand>
        <name>Zn(2+)</name>
        <dbReference type="ChEBI" id="CHEBI:29105"/>
        <label>2</label>
    </ligand>
</feature>
<dbReference type="EMBL" id="CAHIKZ030000639">
    <property type="protein sequence ID" value="CAE1230711.1"/>
    <property type="molecule type" value="Genomic_DNA"/>
</dbReference>
<dbReference type="Proteomes" id="UP000597762">
    <property type="component" value="Unassembled WGS sequence"/>
</dbReference>
<evidence type="ECO:0000256" key="6">
    <source>
        <dbReference type="PIRSR" id="PIRSR623088-1"/>
    </source>
</evidence>
<keyword evidence="4 9" id="KW-0378">Hydrolase</keyword>
<comment type="similarity">
    <text evidence="2">Belongs to the cyclic nucleotide phosphodiesterase family. PDE8 subfamily.</text>
</comment>
<dbReference type="Gene3D" id="1.10.1300.10">
    <property type="entry name" value="3'5'-cyclic nucleotide phosphodiesterase, catalytic domain"/>
    <property type="match status" value="1"/>
</dbReference>
<dbReference type="InterPro" id="IPR003607">
    <property type="entry name" value="HD/PDEase_dom"/>
</dbReference>
<evidence type="ECO:0000256" key="5">
    <source>
        <dbReference type="ARBA" id="ARBA00023149"/>
    </source>
</evidence>
<feature type="domain" description="PDEase" evidence="11">
    <location>
        <begin position="153"/>
        <end position="498"/>
    </location>
</feature>
<dbReference type="FunFam" id="1.10.1300.10:FF:000002">
    <property type="entry name" value="Phosphodiesterase"/>
    <property type="match status" value="1"/>
</dbReference>
<feature type="binding site" evidence="8">
    <location>
        <position position="233"/>
    </location>
    <ligand>
        <name>Zn(2+)</name>
        <dbReference type="ChEBI" id="CHEBI:29105"/>
        <label>1</label>
    </ligand>
</feature>
<comment type="pathway">
    <text evidence="1">Purine metabolism; 3',5'-cyclic AMP degradation; AMP from 3',5'-cyclic AMP: step 1/1.</text>
</comment>
<feature type="binding site" evidence="7">
    <location>
        <begin position="229"/>
        <end position="233"/>
    </location>
    <ligand>
        <name>AMP</name>
        <dbReference type="ChEBI" id="CHEBI:456215"/>
    </ligand>
</feature>
<protein>
    <recommendedName>
        <fullName evidence="9">Phosphodiesterase</fullName>
        <ecNumber evidence="9">3.1.4.-</ecNumber>
    </recommendedName>
</protein>
<evidence type="ECO:0000256" key="9">
    <source>
        <dbReference type="RuleBase" id="RU363067"/>
    </source>
</evidence>
<keyword evidence="3 8" id="KW-0479">Metal-binding</keyword>
<dbReference type="AlphaFoldDB" id="A0A812BHW3"/>
<dbReference type="GO" id="GO:0007165">
    <property type="term" value="P:signal transduction"/>
    <property type="evidence" value="ECO:0007669"/>
    <property type="project" value="InterPro"/>
</dbReference>
<dbReference type="CDD" id="cd00077">
    <property type="entry name" value="HDc"/>
    <property type="match status" value="1"/>
</dbReference>
<dbReference type="GO" id="GO:0004114">
    <property type="term" value="F:3',5'-cyclic-nucleotide phosphodiesterase activity"/>
    <property type="evidence" value="ECO:0007669"/>
    <property type="project" value="InterPro"/>
</dbReference>
<feature type="binding site" evidence="8">
    <location>
        <position position="404"/>
    </location>
    <ligand>
        <name>Zn(2+)</name>
        <dbReference type="ChEBI" id="CHEBI:29105"/>
        <label>1</label>
    </ligand>
</feature>
<keyword evidence="13" id="KW-1185">Reference proteome</keyword>
<dbReference type="PANTHER" id="PTHR11347">
    <property type="entry name" value="CYCLIC NUCLEOTIDE PHOSPHODIESTERASE"/>
    <property type="match status" value="1"/>
</dbReference>
<evidence type="ECO:0000256" key="4">
    <source>
        <dbReference type="ARBA" id="ARBA00022801"/>
    </source>
</evidence>
<dbReference type="PRINTS" id="PR00387">
    <property type="entry name" value="PDIESTERASE1"/>
</dbReference>
<comment type="cofactor">
    <cofactor evidence="9">
        <name>a divalent metal cation</name>
        <dbReference type="ChEBI" id="CHEBI:60240"/>
    </cofactor>
    <text evidence="9">Binds 2 divalent metal cations per subunit. Site 1 may preferentially bind zinc ions, while site 2 has a preference for magnesium and/or manganese ions.</text>
</comment>
<dbReference type="SUPFAM" id="SSF109604">
    <property type="entry name" value="HD-domain/PDEase-like"/>
    <property type="match status" value="1"/>
</dbReference>
<evidence type="ECO:0000256" key="10">
    <source>
        <dbReference type="SAM" id="MobiDB-lite"/>
    </source>
</evidence>
<dbReference type="PROSITE" id="PS00126">
    <property type="entry name" value="PDEASE_I_1"/>
    <property type="match status" value="1"/>
</dbReference>
<evidence type="ECO:0000256" key="2">
    <source>
        <dbReference type="ARBA" id="ARBA00006437"/>
    </source>
</evidence>
<accession>A0A812BHW3</accession>
<dbReference type="GO" id="GO:0046872">
    <property type="term" value="F:metal ion binding"/>
    <property type="evidence" value="ECO:0007669"/>
    <property type="project" value="UniProtKB-KW"/>
</dbReference>
<dbReference type="OrthoDB" id="189220at2759"/>
<reference evidence="12" key="1">
    <citation type="submission" date="2021-01" db="EMBL/GenBank/DDBJ databases">
        <authorList>
            <person name="Li R."/>
            <person name="Bekaert M."/>
        </authorList>
    </citation>
    <scope>NUCLEOTIDE SEQUENCE</scope>
    <source>
        <strain evidence="12">Farmed</strain>
    </source>
</reference>
<dbReference type="InterPro" id="IPR036971">
    <property type="entry name" value="PDEase_catalytic_dom_sf"/>
</dbReference>
<evidence type="ECO:0000256" key="1">
    <source>
        <dbReference type="ARBA" id="ARBA00004703"/>
    </source>
</evidence>
<name>A0A812BHW3_ACAPH</name>
<sequence length="524" mass="60161">MFIFFFFCRKVMYYVSVKNNHGLFLNHLRDTDFNGSQLANGAVHGFNRRRESLSKMQSVLVEAPINKVINILTSVQESCSNPVAQALDRALEILRTSELYSPYLSHPMKEDQMTSDLVGGLLSQGLRRRLSNYDVNRSSHHSHFHIPSSPTTMLNQVPEHIQVILETEPLWKFSIIDLETATNKRPLVYLGLKILSRFGACEFLRISESCLMNWLQMIEGKYHASNSYHNSTHAADVLHATSFFLEQQRYKAVFDQMDELSCLISAIIHDVDHPGRNNAFLINARNDLAMLYNDLAVLENHHVSLAFSATCKDDPVNIFKNLSADDYRTMRHSIIDMVLATEMTKHFEHVSKFNNCINKVLPKASDGSPMGDRGSEESLNDIVTHLSTDDSRLLIKRMLIKCADISNPCRPLELCSIWAQRIAEEYFDQTDEEKEKNLPIVMPVFDRKTCSIPKSQCSFIEYFVQGMFESWAEICDIPELMEILKNNYQYWKEKDKQESAEASETLVTEEDSQSEQIKEENENS</sequence>
<feature type="active site" description="Proton donor" evidence="6">
    <location>
        <position position="229"/>
    </location>
</feature>
<evidence type="ECO:0000256" key="7">
    <source>
        <dbReference type="PIRSR" id="PIRSR623088-2"/>
    </source>
</evidence>
<feature type="binding site" evidence="7">
    <location>
        <position position="404"/>
    </location>
    <ligand>
        <name>AMP</name>
        <dbReference type="ChEBI" id="CHEBI:456215"/>
    </ligand>
</feature>
<keyword evidence="5" id="KW-0114">cAMP</keyword>
<comment type="caution">
    <text evidence="12">The sequence shown here is derived from an EMBL/GenBank/DDBJ whole genome shotgun (WGS) entry which is preliminary data.</text>
</comment>
<gene>
    <name evidence="12" type="ORF">SPHA_17858</name>
</gene>
<evidence type="ECO:0000259" key="11">
    <source>
        <dbReference type="PROSITE" id="PS51845"/>
    </source>
</evidence>
<proteinExistence type="inferred from homology"/>
<feature type="binding site" evidence="7">
    <location>
        <position position="456"/>
    </location>
    <ligand>
        <name>AMP</name>
        <dbReference type="ChEBI" id="CHEBI:456215"/>
    </ligand>
</feature>
<feature type="region of interest" description="Disordered" evidence="10">
    <location>
        <begin position="499"/>
        <end position="524"/>
    </location>
</feature>
<feature type="binding site" evidence="8">
    <location>
        <position position="269"/>
    </location>
    <ligand>
        <name>Zn(2+)</name>
        <dbReference type="ChEBI" id="CHEBI:29105"/>
        <label>1</label>
    </ligand>
</feature>
<dbReference type="InterPro" id="IPR023174">
    <property type="entry name" value="PDEase_CS"/>
</dbReference>
<feature type="binding site" evidence="8">
    <location>
        <position position="270"/>
    </location>
    <ligand>
        <name>Zn(2+)</name>
        <dbReference type="ChEBI" id="CHEBI:29105"/>
        <label>1</label>
    </ligand>
</feature>
<organism evidence="12 13">
    <name type="scientific">Acanthosepion pharaonis</name>
    <name type="common">Pharaoh cuttlefish</name>
    <name type="synonym">Sepia pharaonis</name>
    <dbReference type="NCBI Taxonomy" id="158019"/>
    <lineage>
        <taxon>Eukaryota</taxon>
        <taxon>Metazoa</taxon>
        <taxon>Spiralia</taxon>
        <taxon>Lophotrochozoa</taxon>
        <taxon>Mollusca</taxon>
        <taxon>Cephalopoda</taxon>
        <taxon>Coleoidea</taxon>
        <taxon>Decapodiformes</taxon>
        <taxon>Sepiida</taxon>
        <taxon>Sepiina</taxon>
        <taxon>Sepiidae</taxon>
        <taxon>Acanthosepion</taxon>
    </lineage>
</organism>